<proteinExistence type="predicted"/>
<evidence type="ECO:0000256" key="5">
    <source>
        <dbReference type="ARBA" id="ARBA00022737"/>
    </source>
</evidence>
<dbReference type="GO" id="GO:0016567">
    <property type="term" value="P:protein ubiquitination"/>
    <property type="evidence" value="ECO:0007669"/>
    <property type="project" value="UniProtKB-UniPathway"/>
</dbReference>
<name>A0A1S2YIE4_CICAR</name>
<dbReference type="FunFam" id="3.30.40.10:FF:000335">
    <property type="entry name" value="RING-type E3 ubiquitin transferase"/>
    <property type="match status" value="1"/>
</dbReference>
<evidence type="ECO:0000256" key="1">
    <source>
        <dbReference type="ARBA" id="ARBA00000900"/>
    </source>
</evidence>
<dbReference type="OrthoDB" id="7537227at2759"/>
<dbReference type="Pfam" id="PF25598">
    <property type="entry name" value="ARM_PUB"/>
    <property type="match status" value="1"/>
</dbReference>
<dbReference type="InterPro" id="IPR011989">
    <property type="entry name" value="ARM-like"/>
</dbReference>
<dbReference type="GeneID" id="101512750"/>
<evidence type="ECO:0000259" key="8">
    <source>
        <dbReference type="PROSITE" id="PS51698"/>
    </source>
</evidence>
<dbReference type="Proteomes" id="UP000087171">
    <property type="component" value="Chromosome Ca6"/>
</dbReference>
<dbReference type="InterPro" id="IPR045210">
    <property type="entry name" value="RING-Ubox_PUB"/>
</dbReference>
<dbReference type="PANTHER" id="PTHR23315">
    <property type="entry name" value="U BOX DOMAIN-CONTAINING"/>
    <property type="match status" value="1"/>
</dbReference>
<accession>A0A1S2YIE4</accession>
<dbReference type="FunFam" id="1.25.10.10:FF:000698">
    <property type="entry name" value="RING-type E3 ubiquitin transferase"/>
    <property type="match status" value="1"/>
</dbReference>
<evidence type="ECO:0000313" key="9">
    <source>
        <dbReference type="Proteomes" id="UP000087171"/>
    </source>
</evidence>
<dbReference type="SUPFAM" id="SSF48371">
    <property type="entry name" value="ARM repeat"/>
    <property type="match status" value="1"/>
</dbReference>
<keyword evidence="9" id="KW-1185">Reference proteome</keyword>
<evidence type="ECO:0000256" key="7">
    <source>
        <dbReference type="PROSITE-ProRule" id="PRU00259"/>
    </source>
</evidence>
<organism evidence="9 10">
    <name type="scientific">Cicer arietinum</name>
    <name type="common">Chickpea</name>
    <name type="synonym">Garbanzo</name>
    <dbReference type="NCBI Taxonomy" id="3827"/>
    <lineage>
        <taxon>Eukaryota</taxon>
        <taxon>Viridiplantae</taxon>
        <taxon>Streptophyta</taxon>
        <taxon>Embryophyta</taxon>
        <taxon>Tracheophyta</taxon>
        <taxon>Spermatophyta</taxon>
        <taxon>Magnoliopsida</taxon>
        <taxon>eudicotyledons</taxon>
        <taxon>Gunneridae</taxon>
        <taxon>Pentapetalae</taxon>
        <taxon>rosids</taxon>
        <taxon>fabids</taxon>
        <taxon>Fabales</taxon>
        <taxon>Fabaceae</taxon>
        <taxon>Papilionoideae</taxon>
        <taxon>50 kb inversion clade</taxon>
        <taxon>NPAAA clade</taxon>
        <taxon>Hologalegina</taxon>
        <taxon>IRL clade</taxon>
        <taxon>Cicereae</taxon>
        <taxon>Cicer</taxon>
    </lineage>
</organism>
<dbReference type="CDD" id="cd16664">
    <property type="entry name" value="RING-Ubox_PUB"/>
    <property type="match status" value="1"/>
</dbReference>
<sequence>MAGEFAGDNTPELLCLVHDIAGMCAGGGGGSSSLTADAMFRKDCTDLVRRISLLTHLFEEIRELNKVVGSASSSSASVSASADSWSSDLVLALQSAKRLLSVAKNFSSNSSSDGAAKTIIFQFQCVTWKLEKLLSSLPYDDLDISEEVKEQVDLVRTQLKRATEKYGYMISKMPSCELSQPLAQEISHVLGKTVSGLHKQNSCPEYLSELGSILQSNEDKSCSTYRAGSRLERTRSIHASSEVSFSSITATEIQEISGSRNLPEVKKPEAIVIPEDFLCPISLELMRDPVIVATGQTYERSYIQRWVDCGNTTCPKTQQKLQHLILTPNYVLRSLISQWCIEHNIEQPTGLTNGKLKKSDGSFRDVTGDIAAIETLVRKLSCRSVEECRAAVAEIRTLSKRSTDNRILIAEAGAIPVLVNLLTSEDVMTQENAVTAILNLSIYENNKGLIMLAGAIPSIVQVLRAGTMEARENAAATLFSLSLADENKIIIGASGAIPALVELLQNGSPRGKKDAATALFNLCIYQGNKGRAIRAGIITALLNMLTDSSKSMVDEALTIMSVLASHLEAKVAIVKASTIPVLIDLLRTGLPRNKENAAAILLALCKRDTDNLSCISRLGAVIPLSELARTGTERAKRKATSLLEHLRKLKQL</sequence>
<evidence type="ECO:0000313" key="10">
    <source>
        <dbReference type="RefSeq" id="XP_004505257.1"/>
    </source>
</evidence>
<dbReference type="Gene3D" id="1.25.10.10">
    <property type="entry name" value="Leucine-rich Repeat Variant"/>
    <property type="match status" value="2"/>
</dbReference>
<dbReference type="InterPro" id="IPR058678">
    <property type="entry name" value="ARM_PUB"/>
</dbReference>
<keyword evidence="6" id="KW-0833">Ubl conjugation pathway</keyword>
<dbReference type="InterPro" id="IPR016024">
    <property type="entry name" value="ARM-type_fold"/>
</dbReference>
<dbReference type="SUPFAM" id="SSF57850">
    <property type="entry name" value="RING/U-box"/>
    <property type="match status" value="1"/>
</dbReference>
<evidence type="ECO:0000256" key="4">
    <source>
        <dbReference type="ARBA" id="ARBA00022679"/>
    </source>
</evidence>
<protein>
    <recommendedName>
        <fullName evidence="3">RING-type E3 ubiquitin transferase</fullName>
        <ecNumber evidence="3">2.3.2.27</ecNumber>
    </recommendedName>
</protein>
<evidence type="ECO:0000256" key="2">
    <source>
        <dbReference type="ARBA" id="ARBA00004906"/>
    </source>
</evidence>
<dbReference type="InterPro" id="IPR003613">
    <property type="entry name" value="Ubox_domain"/>
</dbReference>
<dbReference type="SMART" id="SM00185">
    <property type="entry name" value="ARM"/>
    <property type="match status" value="5"/>
</dbReference>
<dbReference type="FunFam" id="1.25.10.10:FF:000343">
    <property type="entry name" value="RING-type E3 ubiquitin transferase"/>
    <property type="match status" value="1"/>
</dbReference>
<keyword evidence="5" id="KW-0677">Repeat</keyword>
<evidence type="ECO:0000256" key="6">
    <source>
        <dbReference type="ARBA" id="ARBA00022786"/>
    </source>
</evidence>
<feature type="domain" description="U-box" evidence="8">
    <location>
        <begin position="272"/>
        <end position="346"/>
    </location>
</feature>
<dbReference type="SMART" id="SM00504">
    <property type="entry name" value="Ubox"/>
    <property type="match status" value="1"/>
</dbReference>
<reference evidence="9" key="1">
    <citation type="journal article" date="2013" name="Nat. Biotechnol.">
        <title>Draft genome sequence of chickpea (Cicer arietinum) provides a resource for trait improvement.</title>
        <authorList>
            <person name="Varshney R.K."/>
            <person name="Song C."/>
            <person name="Saxena R.K."/>
            <person name="Azam S."/>
            <person name="Yu S."/>
            <person name="Sharpe A.G."/>
            <person name="Cannon S."/>
            <person name="Baek J."/>
            <person name="Rosen B.D."/>
            <person name="Tar'an B."/>
            <person name="Millan T."/>
            <person name="Zhang X."/>
            <person name="Ramsay L.D."/>
            <person name="Iwata A."/>
            <person name="Wang Y."/>
            <person name="Nelson W."/>
            <person name="Farmer A.D."/>
            <person name="Gaur P.M."/>
            <person name="Soderlund C."/>
            <person name="Penmetsa R.V."/>
            <person name="Xu C."/>
            <person name="Bharti A.K."/>
            <person name="He W."/>
            <person name="Winter P."/>
            <person name="Zhao S."/>
            <person name="Hane J.K."/>
            <person name="Carrasquilla-Garcia N."/>
            <person name="Condie J.A."/>
            <person name="Upadhyaya H.D."/>
            <person name="Luo M.C."/>
            <person name="Thudi M."/>
            <person name="Gowda C.L."/>
            <person name="Singh N.P."/>
            <person name="Lichtenzveig J."/>
            <person name="Gali K.K."/>
            <person name="Rubio J."/>
            <person name="Nadarajan N."/>
            <person name="Dolezel J."/>
            <person name="Bansal K.C."/>
            <person name="Xu X."/>
            <person name="Edwards D."/>
            <person name="Zhang G."/>
            <person name="Kahl G."/>
            <person name="Gil J."/>
            <person name="Singh K.B."/>
            <person name="Datta S.K."/>
            <person name="Jackson S.A."/>
            <person name="Wang J."/>
            <person name="Cook D.R."/>
        </authorList>
    </citation>
    <scope>NUCLEOTIDE SEQUENCE [LARGE SCALE GENOMIC DNA]</scope>
    <source>
        <strain evidence="9">cv. CDC Frontier</strain>
    </source>
</reference>
<dbReference type="InterPro" id="IPR013083">
    <property type="entry name" value="Znf_RING/FYVE/PHD"/>
</dbReference>
<reference evidence="10" key="2">
    <citation type="submission" date="2025-08" db="UniProtKB">
        <authorList>
            <consortium name="RefSeq"/>
        </authorList>
    </citation>
    <scope>IDENTIFICATION</scope>
    <source>
        <tissue evidence="10">Etiolated seedlings</tissue>
    </source>
</reference>
<comment type="pathway">
    <text evidence="2">Protein modification; protein ubiquitination.</text>
</comment>
<dbReference type="GO" id="GO:0061630">
    <property type="term" value="F:ubiquitin protein ligase activity"/>
    <property type="evidence" value="ECO:0007669"/>
    <property type="project" value="UniProtKB-EC"/>
</dbReference>
<dbReference type="UniPathway" id="UPA00143"/>
<feature type="repeat" description="ARM" evidence="7">
    <location>
        <begin position="413"/>
        <end position="455"/>
    </location>
</feature>
<feature type="repeat" description="ARM" evidence="7">
    <location>
        <begin position="495"/>
        <end position="537"/>
    </location>
</feature>
<dbReference type="KEGG" id="cam:101512750"/>
<dbReference type="Pfam" id="PF04564">
    <property type="entry name" value="U-box"/>
    <property type="match status" value="1"/>
</dbReference>
<dbReference type="RefSeq" id="XP_004505257.1">
    <property type="nucleotide sequence ID" value="XM_004505200.3"/>
</dbReference>
<dbReference type="PROSITE" id="PS50176">
    <property type="entry name" value="ARM_REPEAT"/>
    <property type="match status" value="3"/>
</dbReference>
<dbReference type="InterPro" id="IPR000225">
    <property type="entry name" value="Armadillo"/>
</dbReference>
<evidence type="ECO:0000256" key="3">
    <source>
        <dbReference type="ARBA" id="ARBA00012483"/>
    </source>
</evidence>
<dbReference type="AlphaFoldDB" id="A0A1S2YIE4"/>
<dbReference type="InterPro" id="IPR057623">
    <property type="entry name" value="PUB12-19-like_N"/>
</dbReference>
<dbReference type="Pfam" id="PF25368">
    <property type="entry name" value="PUB10_N"/>
    <property type="match status" value="1"/>
</dbReference>
<dbReference type="PaxDb" id="3827-XP_004505257.1"/>
<dbReference type="EC" id="2.3.2.27" evidence="3"/>
<feature type="repeat" description="ARM" evidence="7">
    <location>
        <begin position="454"/>
        <end position="496"/>
    </location>
</feature>
<dbReference type="Gene3D" id="3.30.40.10">
    <property type="entry name" value="Zinc/RING finger domain, C3HC4 (zinc finger)"/>
    <property type="match status" value="1"/>
</dbReference>
<gene>
    <name evidence="10" type="primary">LOC101512750</name>
</gene>
<comment type="catalytic activity">
    <reaction evidence="1">
        <text>S-ubiquitinyl-[E2 ubiquitin-conjugating enzyme]-L-cysteine + [acceptor protein]-L-lysine = [E2 ubiquitin-conjugating enzyme]-L-cysteine + N(6)-ubiquitinyl-[acceptor protein]-L-lysine.</text>
        <dbReference type="EC" id="2.3.2.27"/>
    </reaction>
</comment>
<dbReference type="PANTHER" id="PTHR23315:SF52">
    <property type="entry name" value="U-BOX DOMAIN-CONTAINING PROTEIN 10"/>
    <property type="match status" value="1"/>
</dbReference>
<dbReference type="PROSITE" id="PS51698">
    <property type="entry name" value="U_BOX"/>
    <property type="match status" value="1"/>
</dbReference>
<dbReference type="eggNOG" id="KOG0167">
    <property type="taxonomic scope" value="Eukaryota"/>
</dbReference>
<keyword evidence="4" id="KW-0808">Transferase</keyword>